<proteinExistence type="predicted"/>
<accession>A0A1I4T8M3</accession>
<keyword evidence="1" id="KW-0732">Signal</keyword>
<dbReference type="Pfam" id="PF07642">
    <property type="entry name" value="BBP2"/>
    <property type="match status" value="1"/>
</dbReference>
<gene>
    <name evidence="2" type="ORF">SAMN05216217_11356</name>
</gene>
<dbReference type="RefSeq" id="WP_093477321.1">
    <property type="nucleotide sequence ID" value="NZ_FOUI01000013.1"/>
</dbReference>
<sequence>MLTTSARYLSPLALAVLLAVPVQASAQSTSGIRIGDVEFDASLTLDGIFARRYSGKESEPAGFAHGHDEDHDHGHGHALENGFNAGHSEIALRARTDLFDAVLTLGFDDEDIEVEEAYLASRALPAGLRLKAGKFLSDIGYINSRHEHDWSFIERPLVNQYLFGDHGLLDRGVQLSYTAPTSNYLSLGLELLQGEGEGLDRYDSGAQSKRKSGPRLVVAHAKYGPQLGDSHALQLGVSGGVSRQHARVDDHGHHNHYIEGDAWFAGTDLMYRYDAGRPGAQGNWRVGGEYYYTERDVGAGGSNRANWASFTEKQDGAYLEAVYGFAPRWEAGVRAEALGLTNRVVHFHPRELGKEDTSYRYSAQITMRPRETLFLRAQLTREDFAGEHDHGHGGHGHGDSWIFMLQLNALFGSHPAHRF</sequence>
<name>A0A1I4T8M3_9GAMM</name>
<dbReference type="EMBL" id="FOUI01000013">
    <property type="protein sequence ID" value="SFM72917.1"/>
    <property type="molecule type" value="Genomic_DNA"/>
</dbReference>
<dbReference type="Gene3D" id="2.40.160.10">
    <property type="entry name" value="Porin"/>
    <property type="match status" value="1"/>
</dbReference>
<dbReference type="InterPro" id="IPR011486">
    <property type="entry name" value="BBP2"/>
</dbReference>
<dbReference type="AlphaFoldDB" id="A0A1I4T8M3"/>
<evidence type="ECO:0000313" key="3">
    <source>
        <dbReference type="Proteomes" id="UP000243629"/>
    </source>
</evidence>
<feature type="signal peptide" evidence="1">
    <location>
        <begin position="1"/>
        <end position="26"/>
    </location>
</feature>
<dbReference type="InterPro" id="IPR023614">
    <property type="entry name" value="Porin_dom_sf"/>
</dbReference>
<dbReference type="Proteomes" id="UP000243629">
    <property type="component" value="Unassembled WGS sequence"/>
</dbReference>
<evidence type="ECO:0000256" key="1">
    <source>
        <dbReference type="SAM" id="SignalP"/>
    </source>
</evidence>
<dbReference type="SUPFAM" id="SSF56935">
    <property type="entry name" value="Porins"/>
    <property type="match status" value="1"/>
</dbReference>
<reference evidence="3" key="1">
    <citation type="submission" date="2016-10" db="EMBL/GenBank/DDBJ databases">
        <authorList>
            <person name="Varghese N."/>
            <person name="Submissions S."/>
        </authorList>
    </citation>
    <scope>NUCLEOTIDE SEQUENCE [LARGE SCALE GENOMIC DNA]</scope>
    <source>
        <strain evidence="3">DSM 24213</strain>
    </source>
</reference>
<organism evidence="2 3">
    <name type="scientific">Halopseudomonas yangmingensis</name>
    <dbReference type="NCBI Taxonomy" id="1720063"/>
    <lineage>
        <taxon>Bacteria</taxon>
        <taxon>Pseudomonadati</taxon>
        <taxon>Pseudomonadota</taxon>
        <taxon>Gammaproteobacteria</taxon>
        <taxon>Pseudomonadales</taxon>
        <taxon>Pseudomonadaceae</taxon>
        <taxon>Halopseudomonas</taxon>
    </lineage>
</organism>
<keyword evidence="3" id="KW-1185">Reference proteome</keyword>
<dbReference type="OrthoDB" id="9788733at2"/>
<dbReference type="STRING" id="1720063.SAMN05216217_11356"/>
<feature type="chain" id="PRO_5017364228" evidence="1">
    <location>
        <begin position="27"/>
        <end position="419"/>
    </location>
</feature>
<protein>
    <submittedName>
        <fullName evidence="2">Beta-barrel porin-2, OmpL-like. bbp2</fullName>
    </submittedName>
</protein>
<evidence type="ECO:0000313" key="2">
    <source>
        <dbReference type="EMBL" id="SFM72917.1"/>
    </source>
</evidence>